<keyword evidence="2" id="KW-0472">Membrane</keyword>
<reference evidence="4" key="1">
    <citation type="journal article" date="2021" name="Front. Plant Sci.">
        <title>Chromosome-Scale Genome Assembly for Chinese Sour Jujube and Insights Into Its Genome Evolution and Domestication Signature.</title>
        <authorList>
            <person name="Shen L.-Y."/>
            <person name="Luo H."/>
            <person name="Wang X.-L."/>
            <person name="Wang X.-M."/>
            <person name="Qiu X.-J."/>
            <person name="Liu H."/>
            <person name="Zhou S.-S."/>
            <person name="Jia K.-H."/>
            <person name="Nie S."/>
            <person name="Bao Y.-T."/>
            <person name="Zhang R.-G."/>
            <person name="Yun Q.-Z."/>
            <person name="Chai Y.-H."/>
            <person name="Lu J.-Y."/>
            <person name="Li Y."/>
            <person name="Zhao S.-W."/>
            <person name="Mao J.-F."/>
            <person name="Jia S.-G."/>
            <person name="Mao Y.-M."/>
        </authorList>
    </citation>
    <scope>NUCLEOTIDE SEQUENCE</scope>
    <source>
        <strain evidence="4">AT0</strain>
        <tissue evidence="4">Leaf</tissue>
    </source>
</reference>
<dbReference type="SUPFAM" id="SSF57850">
    <property type="entry name" value="RING/U-box"/>
    <property type="match status" value="1"/>
</dbReference>
<dbReference type="InterPro" id="IPR013083">
    <property type="entry name" value="Znf_RING/FYVE/PHD"/>
</dbReference>
<dbReference type="Pfam" id="PF17123">
    <property type="entry name" value="zf-RING_11"/>
    <property type="match status" value="1"/>
</dbReference>
<keyword evidence="2" id="KW-1133">Transmembrane helix</keyword>
<dbReference type="InterPro" id="IPR001841">
    <property type="entry name" value="Znf_RING"/>
</dbReference>
<gene>
    <name evidence="4" type="ORF">FEM48_Zijuj01G0092500</name>
</gene>
<evidence type="ECO:0000259" key="3">
    <source>
        <dbReference type="Pfam" id="PF17123"/>
    </source>
</evidence>
<evidence type="ECO:0000256" key="1">
    <source>
        <dbReference type="SAM" id="MobiDB-lite"/>
    </source>
</evidence>
<accession>A0A978W0E1</accession>
<evidence type="ECO:0000256" key="2">
    <source>
        <dbReference type="SAM" id="Phobius"/>
    </source>
</evidence>
<dbReference type="EMBL" id="JAEACU010000001">
    <property type="protein sequence ID" value="KAH7545425.1"/>
    <property type="molecule type" value="Genomic_DNA"/>
</dbReference>
<evidence type="ECO:0000313" key="4">
    <source>
        <dbReference type="EMBL" id="KAH7545425.1"/>
    </source>
</evidence>
<dbReference type="AlphaFoldDB" id="A0A978W0E1"/>
<dbReference type="PANTHER" id="PTHR46225">
    <property type="entry name" value="C3H4 TYPE ZINC FINGER PROTEIN"/>
    <property type="match status" value="1"/>
</dbReference>
<dbReference type="PANTHER" id="PTHR46225:SF1">
    <property type="entry name" value="RING_U-BOX SUPERFAMILY PROTEIN"/>
    <property type="match status" value="1"/>
</dbReference>
<dbReference type="Gene3D" id="3.30.40.10">
    <property type="entry name" value="Zinc/RING finger domain, C3HC4 (zinc finger)"/>
    <property type="match status" value="1"/>
</dbReference>
<dbReference type="Proteomes" id="UP000813462">
    <property type="component" value="Unassembled WGS sequence"/>
</dbReference>
<sequence length="418" mass="47494">MNTRYFFQSDSLCNSNSAVSFSSSSPPGGAMLNTRNRSARAPPNSFLIRMAMRISRARWFTFLRRVFHYQNGSRSDLGSNPFNTSTWMLMEFTALVVQISITTLTLSISKGEKPVWPMRLWIVGYDIGCVLNLLLLYGRYRNLYVTQGDGFGLPDVEQQRAMEESRTNHLMNKCRTSLELFFAIWFVMGNVWVFDSRFSPFHRAPKLHVLCISLLAWNAVCYSFPFLLFLLLCCCVPLISSFLGYNMNMGSIDRGASDDQISQLPSWKYKAVDTKLDHGNDADCNSGPVNEDPECCICLAKYREKEEVRQLPCCHMFHLKANHPQPFPNSASNVSSSVTLRTTIERRDVCCGLMGVERHSPQPLTSTGRGRRGGDEELPSWTRGRGVGDSQRLMTWMQRKGLKNGRMWTMREGVGETL</sequence>
<proteinExistence type="predicted"/>
<organism evidence="4 5">
    <name type="scientific">Ziziphus jujuba var. spinosa</name>
    <dbReference type="NCBI Taxonomy" id="714518"/>
    <lineage>
        <taxon>Eukaryota</taxon>
        <taxon>Viridiplantae</taxon>
        <taxon>Streptophyta</taxon>
        <taxon>Embryophyta</taxon>
        <taxon>Tracheophyta</taxon>
        <taxon>Spermatophyta</taxon>
        <taxon>Magnoliopsida</taxon>
        <taxon>eudicotyledons</taxon>
        <taxon>Gunneridae</taxon>
        <taxon>Pentapetalae</taxon>
        <taxon>rosids</taxon>
        <taxon>fabids</taxon>
        <taxon>Rosales</taxon>
        <taxon>Rhamnaceae</taxon>
        <taxon>Paliureae</taxon>
        <taxon>Ziziphus</taxon>
    </lineage>
</organism>
<feature type="transmembrane region" description="Helical" evidence="2">
    <location>
        <begin position="176"/>
        <end position="194"/>
    </location>
</feature>
<feature type="transmembrane region" description="Helical" evidence="2">
    <location>
        <begin position="120"/>
        <end position="137"/>
    </location>
</feature>
<keyword evidence="2" id="KW-0812">Transmembrane</keyword>
<name>A0A978W0E1_ZIZJJ</name>
<protein>
    <recommendedName>
        <fullName evidence="3">RING-type domain-containing protein</fullName>
    </recommendedName>
</protein>
<feature type="domain" description="RING-type" evidence="3">
    <location>
        <begin position="294"/>
        <end position="320"/>
    </location>
</feature>
<feature type="transmembrane region" description="Helical" evidence="2">
    <location>
        <begin position="87"/>
        <end position="108"/>
    </location>
</feature>
<feature type="transmembrane region" description="Helical" evidence="2">
    <location>
        <begin position="214"/>
        <end position="239"/>
    </location>
</feature>
<evidence type="ECO:0000313" key="5">
    <source>
        <dbReference type="Proteomes" id="UP000813462"/>
    </source>
</evidence>
<feature type="region of interest" description="Disordered" evidence="1">
    <location>
        <begin position="358"/>
        <end position="387"/>
    </location>
</feature>
<comment type="caution">
    <text evidence="4">The sequence shown here is derived from an EMBL/GenBank/DDBJ whole genome shotgun (WGS) entry which is preliminary data.</text>
</comment>